<protein>
    <recommendedName>
        <fullName evidence="13">DUF2029 domain-containing protein</fullName>
    </recommendedName>
</protein>
<evidence type="ECO:0000256" key="8">
    <source>
        <dbReference type="ARBA" id="ARBA00022989"/>
    </source>
</evidence>
<evidence type="ECO:0000256" key="3">
    <source>
        <dbReference type="ARBA" id="ARBA00022502"/>
    </source>
</evidence>
<evidence type="ECO:0000313" key="12">
    <source>
        <dbReference type="Proteomes" id="UP000663791"/>
    </source>
</evidence>
<evidence type="ECO:0000256" key="10">
    <source>
        <dbReference type="SAM" id="Phobius"/>
    </source>
</evidence>
<name>A0A938YB27_9ACTN</name>
<comment type="subcellular location">
    <subcellularLocation>
        <location evidence="1">Endoplasmic reticulum membrane</location>
        <topology evidence="1">Multi-pass membrane protein</topology>
    </subcellularLocation>
</comment>
<comment type="pathway">
    <text evidence="2">Glycolipid biosynthesis; glycosylphosphatidylinositol-anchor biosynthesis.</text>
</comment>
<dbReference type="InterPro" id="IPR007315">
    <property type="entry name" value="PIG-V/Gpi18"/>
</dbReference>
<dbReference type="Proteomes" id="UP000663791">
    <property type="component" value="Unassembled WGS sequence"/>
</dbReference>
<organism evidence="11 12">
    <name type="scientific">Nocardioides faecalis</name>
    <dbReference type="NCBI Taxonomy" id="2803858"/>
    <lineage>
        <taxon>Bacteria</taxon>
        <taxon>Bacillati</taxon>
        <taxon>Actinomycetota</taxon>
        <taxon>Actinomycetes</taxon>
        <taxon>Propionibacteriales</taxon>
        <taxon>Nocardioidaceae</taxon>
        <taxon>Nocardioides</taxon>
    </lineage>
</organism>
<evidence type="ECO:0000256" key="1">
    <source>
        <dbReference type="ARBA" id="ARBA00004477"/>
    </source>
</evidence>
<keyword evidence="3" id="KW-0337">GPI-anchor biosynthesis</keyword>
<sequence length="372" mass="40424">MDLVLFAVLSRYQQSSDALAEALNTYRATPADPGVLGMVTNWDGQWYQSIATEGYPGSLPVDADGNVQQNSWAFFPAYPMLVRSLMTVTGLPFSVAAVTISIVASTVAMCWLYTMVQQHAGPWLAGALVLGINCFPTAPVFAAAYSEGLALLVIVAALSALQKHRYGAFALMMLLLGVTRPISIAFAPVLALHALRRRRAEGRLSPRDAKHLTVALCSTVVAFGIWPGIAGLLTGRINAYLLTQEAWLGSGWNSWAVAATRDLGLGYVVAVAVALAAYFVLRPDARLWPSELRTWAASYAAFLVVTVRPVPSITRYTMLAIVFCWPLAELGLRSSRVARIVLVATVVAVGIVVQYEWLRGWWVYSETRRGFP</sequence>
<dbReference type="GO" id="GO:0006506">
    <property type="term" value="P:GPI anchor biosynthetic process"/>
    <property type="evidence" value="ECO:0007669"/>
    <property type="project" value="UniProtKB-KW"/>
</dbReference>
<evidence type="ECO:0008006" key="13">
    <source>
        <dbReference type="Google" id="ProtNLM"/>
    </source>
</evidence>
<dbReference type="AlphaFoldDB" id="A0A938YB27"/>
<reference evidence="11" key="1">
    <citation type="submission" date="2021-01" db="EMBL/GenBank/DDBJ databases">
        <title>Novel species in genus Nocardioides.</title>
        <authorList>
            <person name="Zhang G."/>
        </authorList>
    </citation>
    <scope>NUCLEOTIDE SEQUENCE</scope>
    <source>
        <strain evidence="11">Zg-536</strain>
    </source>
</reference>
<dbReference type="RefSeq" id="WP_205292694.1">
    <property type="nucleotide sequence ID" value="NZ_JAERTX010000016.1"/>
</dbReference>
<feature type="transmembrane region" description="Helical" evidence="10">
    <location>
        <begin position="212"/>
        <end position="235"/>
    </location>
</feature>
<evidence type="ECO:0000313" key="11">
    <source>
        <dbReference type="EMBL" id="MBM9461378.1"/>
    </source>
</evidence>
<dbReference type="PANTHER" id="PTHR12468">
    <property type="entry name" value="GPI MANNOSYLTRANSFERASE 2"/>
    <property type="match status" value="1"/>
</dbReference>
<feature type="transmembrane region" description="Helical" evidence="10">
    <location>
        <begin position="339"/>
        <end position="358"/>
    </location>
</feature>
<keyword evidence="12" id="KW-1185">Reference proteome</keyword>
<feature type="transmembrane region" description="Helical" evidence="10">
    <location>
        <begin position="166"/>
        <end position="191"/>
    </location>
</feature>
<comment type="caution">
    <text evidence="11">The sequence shown here is derived from an EMBL/GenBank/DDBJ whole genome shotgun (WGS) entry which is preliminary data.</text>
</comment>
<keyword evidence="7" id="KW-0256">Endoplasmic reticulum</keyword>
<keyword evidence="9 10" id="KW-0472">Membrane</keyword>
<feature type="transmembrane region" description="Helical" evidence="10">
    <location>
        <begin position="123"/>
        <end position="146"/>
    </location>
</feature>
<dbReference type="GO" id="GO:0004376">
    <property type="term" value="F:GPI mannosyltransferase activity"/>
    <property type="evidence" value="ECO:0007669"/>
    <property type="project" value="InterPro"/>
</dbReference>
<dbReference type="EMBL" id="JAERTX010000016">
    <property type="protein sequence ID" value="MBM9461378.1"/>
    <property type="molecule type" value="Genomic_DNA"/>
</dbReference>
<dbReference type="PANTHER" id="PTHR12468:SF2">
    <property type="entry name" value="GPI MANNOSYLTRANSFERASE 2"/>
    <property type="match status" value="1"/>
</dbReference>
<keyword evidence="5" id="KW-0808">Transferase</keyword>
<accession>A0A938YB27</accession>
<dbReference type="GO" id="GO:0016020">
    <property type="term" value="C:membrane"/>
    <property type="evidence" value="ECO:0007669"/>
    <property type="project" value="GOC"/>
</dbReference>
<keyword evidence="8 10" id="KW-1133">Transmembrane helix</keyword>
<keyword evidence="6 10" id="KW-0812">Transmembrane</keyword>
<proteinExistence type="predicted"/>
<evidence type="ECO:0000256" key="6">
    <source>
        <dbReference type="ARBA" id="ARBA00022692"/>
    </source>
</evidence>
<evidence type="ECO:0000256" key="5">
    <source>
        <dbReference type="ARBA" id="ARBA00022679"/>
    </source>
</evidence>
<feature type="transmembrane region" description="Helical" evidence="10">
    <location>
        <begin position="292"/>
        <end position="310"/>
    </location>
</feature>
<keyword evidence="4" id="KW-0328">Glycosyltransferase</keyword>
<dbReference type="GO" id="GO:0000009">
    <property type="term" value="F:alpha-1,6-mannosyltransferase activity"/>
    <property type="evidence" value="ECO:0007669"/>
    <property type="project" value="InterPro"/>
</dbReference>
<evidence type="ECO:0000256" key="7">
    <source>
        <dbReference type="ARBA" id="ARBA00022824"/>
    </source>
</evidence>
<gene>
    <name evidence="11" type="ORF">JK386_15860</name>
</gene>
<feature type="transmembrane region" description="Helical" evidence="10">
    <location>
        <begin position="93"/>
        <end position="116"/>
    </location>
</feature>
<feature type="transmembrane region" description="Helical" evidence="10">
    <location>
        <begin position="255"/>
        <end position="280"/>
    </location>
</feature>
<evidence type="ECO:0000256" key="4">
    <source>
        <dbReference type="ARBA" id="ARBA00022676"/>
    </source>
</evidence>
<evidence type="ECO:0000256" key="2">
    <source>
        <dbReference type="ARBA" id="ARBA00004687"/>
    </source>
</evidence>
<evidence type="ECO:0000256" key="9">
    <source>
        <dbReference type="ARBA" id="ARBA00023136"/>
    </source>
</evidence>
<dbReference type="GO" id="GO:0031501">
    <property type="term" value="C:mannosyltransferase complex"/>
    <property type="evidence" value="ECO:0007669"/>
    <property type="project" value="TreeGrafter"/>
</dbReference>